<dbReference type="AlphaFoldDB" id="A0A5M9LW61"/>
<protein>
    <submittedName>
        <fullName evidence="1">Uncharacterized protein</fullName>
    </submittedName>
</protein>
<name>A0A5M9LW61_9PLEO</name>
<gene>
    <name evidence="1" type="ORF">PtrM4_022750</name>
</gene>
<dbReference type="RefSeq" id="XP_065965739.1">
    <property type="nucleotide sequence ID" value="XM_066103537.1"/>
</dbReference>
<accession>A0A5M9LW61</accession>
<dbReference type="KEGG" id="ptrr:90954265"/>
<reference evidence="1" key="1">
    <citation type="journal article" date="2018" name="BMC Genomics">
        <title>Comparative genomics of the wheat fungal pathogen Pyrenophora tritici-repentis reveals chromosomal variations and genome plasticity.</title>
        <authorList>
            <person name="Moolhuijzen P."/>
            <person name="See P.T."/>
            <person name="Hane J.K."/>
            <person name="Shi G."/>
            <person name="Liu Z."/>
            <person name="Oliver R.P."/>
            <person name="Moffat C.S."/>
        </authorList>
    </citation>
    <scope>NUCLEOTIDE SEQUENCE [LARGE SCALE GENOMIC DNA]</scope>
    <source>
        <strain evidence="1">M4</strain>
    </source>
</reference>
<sequence>MAPESLGLLVGLLVKASFKPSVEILVELIINPTYNCDRLKSSSIVPLWNIRSPRNA</sequence>
<dbReference type="Proteomes" id="UP000245464">
    <property type="component" value="Chromosome 1"/>
</dbReference>
<evidence type="ECO:0000313" key="2">
    <source>
        <dbReference type="Proteomes" id="UP000245464"/>
    </source>
</evidence>
<dbReference type="GeneID" id="90954265"/>
<proteinExistence type="predicted"/>
<evidence type="ECO:0000313" key="1">
    <source>
        <dbReference type="EMBL" id="KAF7578035.1"/>
    </source>
</evidence>
<comment type="caution">
    <text evidence="1">The sequence shown here is derived from an EMBL/GenBank/DDBJ whole genome shotgun (WGS) entry which is preliminary data.</text>
</comment>
<organism evidence="1 2">
    <name type="scientific">Pyrenophora tritici-repentis</name>
    <dbReference type="NCBI Taxonomy" id="45151"/>
    <lineage>
        <taxon>Eukaryota</taxon>
        <taxon>Fungi</taxon>
        <taxon>Dikarya</taxon>
        <taxon>Ascomycota</taxon>
        <taxon>Pezizomycotina</taxon>
        <taxon>Dothideomycetes</taxon>
        <taxon>Pleosporomycetidae</taxon>
        <taxon>Pleosporales</taxon>
        <taxon>Pleosporineae</taxon>
        <taxon>Pleosporaceae</taxon>
        <taxon>Pyrenophora</taxon>
    </lineage>
</organism>
<dbReference type="EMBL" id="NQIK02000001">
    <property type="protein sequence ID" value="KAF7578035.1"/>
    <property type="molecule type" value="Genomic_DNA"/>
</dbReference>